<dbReference type="EMBL" id="CABGGO010000001">
    <property type="protein sequence ID" value="VUS24256.1"/>
    <property type="molecule type" value="Genomic_DNA"/>
</dbReference>
<comment type="caution">
    <text evidence="1">The sequence shown here is derived from an EMBL/GenBank/DDBJ whole genome shotgun (WGS) entry which is preliminary data.</text>
</comment>
<dbReference type="InterPro" id="IPR029060">
    <property type="entry name" value="PIN-like_dom_sf"/>
</dbReference>
<organism evidence="1 2">
    <name type="scientific">Klebsiella pasteurii</name>
    <dbReference type="NCBI Taxonomy" id="2587529"/>
    <lineage>
        <taxon>Bacteria</taxon>
        <taxon>Pseudomonadati</taxon>
        <taxon>Pseudomonadota</taxon>
        <taxon>Gammaproteobacteria</taxon>
        <taxon>Enterobacterales</taxon>
        <taxon>Enterobacteriaceae</taxon>
        <taxon>Klebsiella/Raoultella group</taxon>
        <taxon>Klebsiella</taxon>
    </lineage>
</organism>
<evidence type="ECO:0008006" key="3">
    <source>
        <dbReference type="Google" id="ProtNLM"/>
    </source>
</evidence>
<dbReference type="Proteomes" id="UP000318567">
    <property type="component" value="Unassembled WGS sequence"/>
</dbReference>
<dbReference type="RefSeq" id="WP_096608929.1">
    <property type="nucleotide sequence ID" value="NZ_CABGGO010000001.1"/>
</dbReference>
<proteinExistence type="predicted"/>
<evidence type="ECO:0000313" key="2">
    <source>
        <dbReference type="Proteomes" id="UP000318567"/>
    </source>
</evidence>
<dbReference type="SUPFAM" id="SSF88723">
    <property type="entry name" value="PIN domain-like"/>
    <property type="match status" value="1"/>
</dbReference>
<gene>
    <name evidence="1" type="ORF">SB6410_00755</name>
</gene>
<dbReference type="Gene3D" id="3.40.50.1010">
    <property type="entry name" value="5'-nuclease"/>
    <property type="match status" value="1"/>
</dbReference>
<accession>A0A9Q9S3R0</accession>
<dbReference type="InterPro" id="IPR016541">
    <property type="entry name" value="UCP008505"/>
</dbReference>
<dbReference type="AlphaFoldDB" id="A0A9Q9S3R0"/>
<protein>
    <recommendedName>
        <fullName evidence="3">DUF4411 family protein</fullName>
    </recommendedName>
</protein>
<dbReference type="Pfam" id="PF14367">
    <property type="entry name" value="DUF4411"/>
    <property type="match status" value="1"/>
</dbReference>
<evidence type="ECO:0000313" key="1">
    <source>
        <dbReference type="EMBL" id="VUS24256.1"/>
    </source>
</evidence>
<reference evidence="1 2" key="1">
    <citation type="submission" date="2019-07" db="EMBL/GenBank/DDBJ databases">
        <authorList>
            <person name="Brisse S."/>
            <person name="Rodrigues C."/>
            <person name="Thorpe H."/>
        </authorList>
    </citation>
    <scope>NUCLEOTIDE SEQUENCE [LARGE SCALE GENOMIC DNA]</scope>
    <source>
        <strain evidence="1">SB6410</strain>
    </source>
</reference>
<name>A0A9Q9S3R0_9ENTR</name>
<sequence length="166" mass="18977">MYLIDANVFIEAKNKYYNMSFCPAFWDWLLRECAGQHIFSIQGIYDELVTGNDELRTWAMNNRHFFLPVSDEDTQRNLATVAAHVAERQQNVPMAAIAMAEFLRGADTWLIAKAITTGATIVTHERLDLQCKRKFLIPNVCNHFGVRYVDTFALLQQLNASFILAA</sequence>